<reference evidence="3" key="1">
    <citation type="submission" date="2007-11" db="EMBL/GenBank/DDBJ databases">
        <title>Complete genome sequence of Clostridium phytofermentans ISDg.</title>
        <authorList>
            <person name="Leschine S.B."/>
            <person name="Warnick T.A."/>
            <person name="Blanchard J.L."/>
            <person name="Schnell D.J."/>
            <person name="Petit E.L."/>
            <person name="LaTouf W.G."/>
            <person name="Copeland A."/>
            <person name="Lucas S."/>
            <person name="Lapidus A."/>
            <person name="Barry K."/>
            <person name="Glavina del Rio T."/>
            <person name="Dalin E."/>
            <person name="Tice H."/>
            <person name="Pitluck S."/>
            <person name="Kiss H."/>
            <person name="Brettin T."/>
            <person name="Bruce D."/>
            <person name="Detter J.C."/>
            <person name="Han C."/>
            <person name="Kuske C."/>
            <person name="Schmutz J."/>
            <person name="Larimer F."/>
            <person name="Land M."/>
            <person name="Hauser L."/>
            <person name="Kyrpides N."/>
            <person name="Kim E.A."/>
            <person name="Richardson P."/>
        </authorList>
    </citation>
    <scope>NUCLEOTIDE SEQUENCE [LARGE SCALE GENOMIC DNA]</scope>
    <source>
        <strain evidence="3">ATCC 700394 / DSM 18823 / ISDg</strain>
    </source>
</reference>
<keyword evidence="3" id="KW-1185">Reference proteome</keyword>
<evidence type="ECO:0000313" key="2">
    <source>
        <dbReference type="EMBL" id="ABX42610.1"/>
    </source>
</evidence>
<evidence type="ECO:0000313" key="3">
    <source>
        <dbReference type="Proteomes" id="UP000000370"/>
    </source>
</evidence>
<feature type="region of interest" description="Disordered" evidence="1">
    <location>
        <begin position="74"/>
        <end position="98"/>
    </location>
</feature>
<evidence type="ECO:0000256" key="1">
    <source>
        <dbReference type="SAM" id="MobiDB-lite"/>
    </source>
</evidence>
<dbReference type="EMBL" id="CP000885">
    <property type="protein sequence ID" value="ABX42610.1"/>
    <property type="molecule type" value="Genomic_DNA"/>
</dbReference>
<dbReference type="eggNOG" id="COG2378">
    <property type="taxonomic scope" value="Bacteria"/>
</dbReference>
<gene>
    <name evidence="2" type="ordered locus">Cphy_2247</name>
</gene>
<dbReference type="STRING" id="357809.Cphy_2247"/>
<accession>A9KK38</accession>
<dbReference type="AlphaFoldDB" id="A9KK38"/>
<name>A9KK38_LACP7</name>
<dbReference type="HOGENOM" id="CLU_2328819_0_0_9"/>
<evidence type="ECO:0008006" key="4">
    <source>
        <dbReference type="Google" id="ProtNLM"/>
    </source>
</evidence>
<protein>
    <recommendedName>
        <fullName evidence="4">WYL domain-containing protein</fullName>
    </recommendedName>
</protein>
<dbReference type="RefSeq" id="WP_012200264.1">
    <property type="nucleotide sequence ID" value="NC_010001.1"/>
</dbReference>
<sequence>MSNISERIKREGRNGTITRICDNTYSYSVQVFDTNEMMNWVKTYIGRIISIEGSNKQVIKKFYRDIYRMKRLYSKDTKEVNPPTKTKEENPPYKAKED</sequence>
<dbReference type="KEGG" id="cpy:Cphy_2247"/>
<dbReference type="Proteomes" id="UP000000370">
    <property type="component" value="Chromosome"/>
</dbReference>
<proteinExistence type="predicted"/>
<organism evidence="2 3">
    <name type="scientific">Lachnoclostridium phytofermentans (strain ATCC 700394 / DSM 18823 / ISDg)</name>
    <name type="common">Clostridium phytofermentans</name>
    <dbReference type="NCBI Taxonomy" id="357809"/>
    <lineage>
        <taxon>Bacteria</taxon>
        <taxon>Bacillati</taxon>
        <taxon>Bacillota</taxon>
        <taxon>Clostridia</taxon>
        <taxon>Lachnospirales</taxon>
        <taxon>Lachnospiraceae</taxon>
    </lineage>
</organism>